<evidence type="ECO:0008006" key="3">
    <source>
        <dbReference type="Google" id="ProtNLM"/>
    </source>
</evidence>
<reference evidence="1" key="1">
    <citation type="submission" date="2009-11" db="EMBL/GenBank/DDBJ databases">
        <authorList>
            <person name="Weinstock G."/>
            <person name="Sodergren E."/>
            <person name="Clifton S."/>
            <person name="Fulton L."/>
            <person name="Fulton B."/>
            <person name="Courtney L."/>
            <person name="Fronick C."/>
            <person name="Harrison M."/>
            <person name="Strong C."/>
            <person name="Farmer C."/>
            <person name="Delahaunty K."/>
            <person name="Markovic C."/>
            <person name="Hall O."/>
            <person name="Minx P."/>
            <person name="Tomlinson C."/>
            <person name="Mitreva M."/>
            <person name="Nelson J."/>
            <person name="Hou S."/>
            <person name="Wollam A."/>
            <person name="Pepin K.H."/>
            <person name="Johnson M."/>
            <person name="Bhonagiri V."/>
            <person name="Nash W.E."/>
            <person name="Warren W."/>
            <person name="Chinwalla A."/>
            <person name="Mardis E.R."/>
            <person name="Wilson R.K."/>
        </authorList>
    </citation>
    <scope>NUCLEOTIDE SEQUENCE [LARGE SCALE GENOMIC DNA]</scope>
    <source>
        <strain evidence="1">DSM 18205</strain>
    </source>
</reference>
<dbReference type="Proteomes" id="UP000004477">
    <property type="component" value="Unassembled WGS sequence"/>
</dbReference>
<proteinExistence type="predicted"/>
<comment type="caution">
    <text evidence="1">The sequence shown here is derived from an EMBL/GenBank/DDBJ whole genome shotgun (WGS) entry which is preliminary data.</text>
</comment>
<gene>
    <name evidence="1" type="ORF">PREVCOP_06679</name>
</gene>
<dbReference type="Gene3D" id="3.90.180.10">
    <property type="entry name" value="Medium-chain alcohol dehydrogenases, catalytic domain"/>
    <property type="match status" value="1"/>
</dbReference>
<dbReference type="HOGENOM" id="CLU_3314556_0_0_10"/>
<dbReference type="EMBL" id="ACBX02000051">
    <property type="protein sequence ID" value="EFB33922.1"/>
    <property type="molecule type" value="Genomic_DNA"/>
</dbReference>
<dbReference type="STRING" id="537011.PREVCOP_06679"/>
<dbReference type="PaxDb" id="537011-PREVCOP_06679"/>
<evidence type="ECO:0000313" key="2">
    <source>
        <dbReference type="Proteomes" id="UP000004477"/>
    </source>
</evidence>
<dbReference type="AlphaFoldDB" id="D1PHF9"/>
<name>D1PHF9_9BACT</name>
<accession>D1PHF9</accession>
<organism evidence="1 2">
    <name type="scientific">Segatella copri DSM 18205</name>
    <dbReference type="NCBI Taxonomy" id="537011"/>
    <lineage>
        <taxon>Bacteria</taxon>
        <taxon>Pseudomonadati</taxon>
        <taxon>Bacteroidota</taxon>
        <taxon>Bacteroidia</taxon>
        <taxon>Bacteroidales</taxon>
        <taxon>Prevotellaceae</taxon>
        <taxon>Segatella</taxon>
    </lineage>
</organism>
<keyword evidence="2" id="KW-1185">Reference proteome</keyword>
<protein>
    <recommendedName>
        <fullName evidence="3">Alcohol dehydrogenase</fullName>
    </recommendedName>
</protein>
<sequence length="39" mass="4572">MKIDTTPLITHRFPLERIAEAYELFEQKRDGVIKVAITQ</sequence>
<evidence type="ECO:0000313" key="1">
    <source>
        <dbReference type="EMBL" id="EFB33922.1"/>
    </source>
</evidence>